<evidence type="ECO:0000313" key="1">
    <source>
        <dbReference type="EMBL" id="KAF2200759.1"/>
    </source>
</evidence>
<reference evidence="1" key="1">
    <citation type="journal article" date="2020" name="Stud. Mycol.">
        <title>101 Dothideomycetes genomes: a test case for predicting lifestyles and emergence of pathogens.</title>
        <authorList>
            <person name="Haridas S."/>
            <person name="Albert R."/>
            <person name="Binder M."/>
            <person name="Bloem J."/>
            <person name="Labutti K."/>
            <person name="Salamov A."/>
            <person name="Andreopoulos B."/>
            <person name="Baker S."/>
            <person name="Barry K."/>
            <person name="Bills G."/>
            <person name="Bluhm B."/>
            <person name="Cannon C."/>
            <person name="Castanera R."/>
            <person name="Culley D."/>
            <person name="Daum C."/>
            <person name="Ezra D."/>
            <person name="Gonzalez J."/>
            <person name="Henrissat B."/>
            <person name="Kuo A."/>
            <person name="Liang C."/>
            <person name="Lipzen A."/>
            <person name="Lutzoni F."/>
            <person name="Magnuson J."/>
            <person name="Mondo S."/>
            <person name="Nolan M."/>
            <person name="Ohm R."/>
            <person name="Pangilinan J."/>
            <person name="Park H.-J."/>
            <person name="Ramirez L."/>
            <person name="Alfaro M."/>
            <person name="Sun H."/>
            <person name="Tritt A."/>
            <person name="Yoshinaga Y."/>
            <person name="Zwiers L.-H."/>
            <person name="Turgeon B."/>
            <person name="Goodwin S."/>
            <person name="Spatafora J."/>
            <person name="Crous P."/>
            <person name="Grigoriev I."/>
        </authorList>
    </citation>
    <scope>NUCLEOTIDE SEQUENCE</scope>
    <source>
        <strain evidence="1">ATCC 74209</strain>
    </source>
</reference>
<gene>
    <name evidence="1" type="ORF">GQ43DRAFT_60950</name>
</gene>
<comment type="caution">
    <text evidence="1">The sequence shown here is derived from an EMBL/GenBank/DDBJ whole genome shotgun (WGS) entry which is preliminary data.</text>
</comment>
<evidence type="ECO:0000313" key="2">
    <source>
        <dbReference type="Proteomes" id="UP000799536"/>
    </source>
</evidence>
<organism evidence="1 2">
    <name type="scientific">Delitschia confertaspora ATCC 74209</name>
    <dbReference type="NCBI Taxonomy" id="1513339"/>
    <lineage>
        <taxon>Eukaryota</taxon>
        <taxon>Fungi</taxon>
        <taxon>Dikarya</taxon>
        <taxon>Ascomycota</taxon>
        <taxon>Pezizomycotina</taxon>
        <taxon>Dothideomycetes</taxon>
        <taxon>Pleosporomycetidae</taxon>
        <taxon>Pleosporales</taxon>
        <taxon>Delitschiaceae</taxon>
        <taxon>Delitschia</taxon>
    </lineage>
</organism>
<dbReference type="Proteomes" id="UP000799536">
    <property type="component" value="Unassembled WGS sequence"/>
</dbReference>
<sequence>MPTDLGGIGKLILRANRSETFEVDIIRILTNCSLYAMVRNLHTARRGGRYWESMTFSSRRLLTSSHIILGTAKMSATITRLQRHFPRAKTSVS</sequence>
<dbReference type="EMBL" id="ML994006">
    <property type="protein sequence ID" value="KAF2200759.1"/>
    <property type="molecule type" value="Genomic_DNA"/>
</dbReference>
<proteinExistence type="predicted"/>
<accession>A0A9P4JM32</accession>
<protein>
    <submittedName>
        <fullName evidence="1">Uncharacterized protein</fullName>
    </submittedName>
</protein>
<dbReference type="AlphaFoldDB" id="A0A9P4JM32"/>
<keyword evidence="2" id="KW-1185">Reference proteome</keyword>
<name>A0A9P4JM32_9PLEO</name>